<dbReference type="InterPro" id="IPR026350">
    <property type="entry name" value="GxxExxY"/>
</dbReference>
<dbReference type="EMBL" id="BARV01034372">
    <property type="protein sequence ID" value="GAI58526.1"/>
    <property type="molecule type" value="Genomic_DNA"/>
</dbReference>
<dbReference type="NCBIfam" id="TIGR04256">
    <property type="entry name" value="GxxExxY"/>
    <property type="match status" value="1"/>
</dbReference>
<sequence>MSTNSKNIIYKELSYKIVGLAMEVHSKLGFGFLEKVYENALMVLLEKNETPAQQQA</sequence>
<protein>
    <recommendedName>
        <fullName evidence="2">GxxExxY protein</fullName>
    </recommendedName>
</protein>
<organism evidence="1">
    <name type="scientific">marine sediment metagenome</name>
    <dbReference type="NCBI Taxonomy" id="412755"/>
    <lineage>
        <taxon>unclassified sequences</taxon>
        <taxon>metagenomes</taxon>
        <taxon>ecological metagenomes</taxon>
    </lineage>
</organism>
<accession>X1QUQ0</accession>
<evidence type="ECO:0000313" key="1">
    <source>
        <dbReference type="EMBL" id="GAI58526.1"/>
    </source>
</evidence>
<gene>
    <name evidence="1" type="ORF">S06H3_53842</name>
</gene>
<evidence type="ECO:0008006" key="2">
    <source>
        <dbReference type="Google" id="ProtNLM"/>
    </source>
</evidence>
<feature type="non-terminal residue" evidence="1">
    <location>
        <position position="56"/>
    </location>
</feature>
<proteinExistence type="predicted"/>
<dbReference type="AlphaFoldDB" id="X1QUQ0"/>
<dbReference type="Pfam" id="PF13366">
    <property type="entry name" value="PDDEXK_3"/>
    <property type="match status" value="1"/>
</dbReference>
<reference evidence="1" key="1">
    <citation type="journal article" date="2014" name="Front. Microbiol.">
        <title>High frequency of phylogenetically diverse reductive dehalogenase-homologous genes in deep subseafloor sedimentary metagenomes.</title>
        <authorList>
            <person name="Kawai M."/>
            <person name="Futagami T."/>
            <person name="Toyoda A."/>
            <person name="Takaki Y."/>
            <person name="Nishi S."/>
            <person name="Hori S."/>
            <person name="Arai W."/>
            <person name="Tsubouchi T."/>
            <person name="Morono Y."/>
            <person name="Uchiyama I."/>
            <person name="Ito T."/>
            <person name="Fujiyama A."/>
            <person name="Inagaki F."/>
            <person name="Takami H."/>
        </authorList>
    </citation>
    <scope>NUCLEOTIDE SEQUENCE</scope>
    <source>
        <strain evidence="1">Expedition CK06-06</strain>
    </source>
</reference>
<name>X1QUQ0_9ZZZZ</name>
<comment type="caution">
    <text evidence="1">The sequence shown here is derived from an EMBL/GenBank/DDBJ whole genome shotgun (WGS) entry which is preliminary data.</text>
</comment>